<evidence type="ECO:0000313" key="6">
    <source>
        <dbReference type="EMBL" id="MBO8453987.1"/>
    </source>
</evidence>
<dbReference type="GO" id="GO:0036054">
    <property type="term" value="F:protein-malonyllysine demalonylase activity"/>
    <property type="evidence" value="ECO:0007669"/>
    <property type="project" value="InterPro"/>
</dbReference>
<dbReference type="InterPro" id="IPR029035">
    <property type="entry name" value="DHS-like_NAD/FAD-binding_dom"/>
</dbReference>
<evidence type="ECO:0000256" key="4">
    <source>
        <dbReference type="PROSITE-ProRule" id="PRU00236"/>
    </source>
</evidence>
<organism evidence="6 7">
    <name type="scientific">Candidatus Cryptobacteroides gallistercoris</name>
    <dbReference type="NCBI Taxonomy" id="2840765"/>
    <lineage>
        <taxon>Bacteria</taxon>
        <taxon>Pseudomonadati</taxon>
        <taxon>Bacteroidota</taxon>
        <taxon>Bacteroidia</taxon>
        <taxon>Bacteroidales</taxon>
        <taxon>Candidatus Cryptobacteroides</taxon>
    </lineage>
</organism>
<dbReference type="GO" id="GO:0036055">
    <property type="term" value="F:protein-succinyllysine desuccinylase activity"/>
    <property type="evidence" value="ECO:0007669"/>
    <property type="project" value="UniProtKB-UniRule"/>
</dbReference>
<dbReference type="InterPro" id="IPR003000">
    <property type="entry name" value="Sirtuin"/>
</dbReference>
<comment type="caution">
    <text evidence="3 4">Lacks conserved residue(s) required for the propagation of feature annotation.</text>
</comment>
<comment type="subcellular location">
    <subcellularLocation>
        <location evidence="3">Cytoplasm</location>
    </subcellularLocation>
</comment>
<dbReference type="GO" id="GO:0070403">
    <property type="term" value="F:NAD+ binding"/>
    <property type="evidence" value="ECO:0007669"/>
    <property type="project" value="UniProtKB-UniRule"/>
</dbReference>
<dbReference type="AlphaFoldDB" id="A0A940DN19"/>
<dbReference type="InterPro" id="IPR026591">
    <property type="entry name" value="Sirtuin_cat_small_dom_sf"/>
</dbReference>
<evidence type="ECO:0000256" key="3">
    <source>
        <dbReference type="HAMAP-Rule" id="MF_01121"/>
    </source>
</evidence>
<evidence type="ECO:0000256" key="2">
    <source>
        <dbReference type="ARBA" id="ARBA00023027"/>
    </source>
</evidence>
<reference evidence="6" key="2">
    <citation type="journal article" date="2021" name="PeerJ">
        <title>Extensive microbial diversity within the chicken gut microbiome revealed by metagenomics and culture.</title>
        <authorList>
            <person name="Gilroy R."/>
            <person name="Ravi A."/>
            <person name="Getino M."/>
            <person name="Pursley I."/>
            <person name="Horton D.L."/>
            <person name="Alikhan N.F."/>
            <person name="Baker D."/>
            <person name="Gharbi K."/>
            <person name="Hall N."/>
            <person name="Watson M."/>
            <person name="Adriaenssens E.M."/>
            <person name="Foster-Nyarko E."/>
            <person name="Jarju S."/>
            <person name="Secka A."/>
            <person name="Antonio M."/>
            <person name="Oren A."/>
            <person name="Chaudhuri R.R."/>
            <person name="La Ragione R."/>
            <person name="Hildebrand F."/>
            <person name="Pallen M.J."/>
        </authorList>
    </citation>
    <scope>NUCLEOTIDE SEQUENCE</scope>
    <source>
        <strain evidence="6">F1-3629</strain>
    </source>
</reference>
<dbReference type="Gene3D" id="3.30.1600.10">
    <property type="entry name" value="SIR2/SIRT2 'Small Domain"/>
    <property type="match status" value="1"/>
</dbReference>
<keyword evidence="2 3" id="KW-0520">NAD</keyword>
<dbReference type="Pfam" id="PF02146">
    <property type="entry name" value="SIR2"/>
    <property type="match status" value="1"/>
</dbReference>
<comment type="domain">
    <text evidence="3">2 residues (Tyr-54 and Arg-57) present in a large hydrophobic pocket are probably involved in substrate specificity. They are important for desuccinylation activity, but dispensable for deacetylation activity.</text>
</comment>
<dbReference type="PANTHER" id="PTHR11085:SF4">
    <property type="entry name" value="NAD-DEPENDENT PROTEIN DEACYLASE"/>
    <property type="match status" value="1"/>
</dbReference>
<sequence length="236" mass="25885">MKKKIAVLTGAGVSAESGISTFRDSGGLWENYNVEDVASIEGWRRNPGLVLDFYNARRKQLASARPNAAHLAIAGLEKDHEVTVITQNVDNLHERAGSTRIIHLHGELTKVRPEDCCNEADGYSEAGVFDIGYGEIHLGDKGPDGARLRPHIVWFGEAVPKISRAIEVVEKADILLIVGTSLQVYPAAGLYRYAGIRTPIYIIDPKDVPVHDNRIVHIREVATRGMEKFVGIISGK</sequence>
<comment type="caution">
    <text evidence="6">The sequence shown here is derived from an EMBL/GenBank/DDBJ whole genome shotgun (WGS) entry which is preliminary data.</text>
</comment>
<feature type="binding site" evidence="3">
    <location>
        <position position="222"/>
    </location>
    <ligand>
        <name>NAD(+)</name>
        <dbReference type="ChEBI" id="CHEBI:57540"/>
    </ligand>
</feature>
<feature type="binding site" evidence="3">
    <location>
        <position position="54"/>
    </location>
    <ligand>
        <name>substrate</name>
    </ligand>
</feature>
<feature type="domain" description="Deacetylase sirtuin-type" evidence="5">
    <location>
        <begin position="1"/>
        <end position="236"/>
    </location>
</feature>
<dbReference type="Gene3D" id="3.40.50.1220">
    <property type="entry name" value="TPP-binding domain"/>
    <property type="match status" value="1"/>
</dbReference>
<dbReference type="InterPro" id="IPR050134">
    <property type="entry name" value="NAD-dep_sirtuin_deacylases"/>
</dbReference>
<comment type="catalytic activity">
    <reaction evidence="3">
        <text>N(6)-succinyl-L-lysyl-[protein] + NAD(+) + H2O = 2''-O-succinyl-ADP-D-ribose + nicotinamide + L-lysyl-[protein]</text>
        <dbReference type="Rhea" id="RHEA:47668"/>
        <dbReference type="Rhea" id="RHEA-COMP:9752"/>
        <dbReference type="Rhea" id="RHEA-COMP:11877"/>
        <dbReference type="ChEBI" id="CHEBI:15377"/>
        <dbReference type="ChEBI" id="CHEBI:17154"/>
        <dbReference type="ChEBI" id="CHEBI:29969"/>
        <dbReference type="ChEBI" id="CHEBI:57540"/>
        <dbReference type="ChEBI" id="CHEBI:87830"/>
        <dbReference type="ChEBI" id="CHEBI:87832"/>
    </reaction>
</comment>
<dbReference type="SUPFAM" id="SSF52467">
    <property type="entry name" value="DHS-like NAD/FAD-binding domain"/>
    <property type="match status" value="1"/>
</dbReference>
<dbReference type="Proteomes" id="UP000771749">
    <property type="component" value="Unassembled WGS sequence"/>
</dbReference>
<evidence type="ECO:0000313" key="7">
    <source>
        <dbReference type="Proteomes" id="UP000771749"/>
    </source>
</evidence>
<dbReference type="CDD" id="cd01412">
    <property type="entry name" value="SIRT5_Af1_CobB"/>
    <property type="match status" value="1"/>
</dbReference>
<gene>
    <name evidence="3" type="primary">cobB</name>
    <name evidence="6" type="ORF">IAC07_04585</name>
</gene>
<name>A0A940DN19_9BACT</name>
<keyword evidence="3" id="KW-0963">Cytoplasm</keyword>
<feature type="active site" description="Proton acceptor" evidence="3">
    <location>
        <position position="105"/>
    </location>
</feature>
<dbReference type="GO" id="GO:0005737">
    <property type="term" value="C:cytoplasm"/>
    <property type="evidence" value="ECO:0007669"/>
    <property type="project" value="UniProtKB-SubCell"/>
</dbReference>
<dbReference type="GO" id="GO:0017136">
    <property type="term" value="F:histone deacetylase activity, NAD-dependent"/>
    <property type="evidence" value="ECO:0007669"/>
    <property type="project" value="TreeGrafter"/>
</dbReference>
<dbReference type="EMBL" id="JADIMJ010000067">
    <property type="protein sequence ID" value="MBO8453987.1"/>
    <property type="molecule type" value="Genomic_DNA"/>
</dbReference>
<dbReference type="PANTHER" id="PTHR11085">
    <property type="entry name" value="NAD-DEPENDENT PROTEIN DEACYLASE SIRTUIN-5, MITOCHONDRIAL-RELATED"/>
    <property type="match status" value="1"/>
</dbReference>
<feature type="binding site" evidence="3">
    <location>
        <begin position="87"/>
        <end position="90"/>
    </location>
    <ligand>
        <name>NAD(+)</name>
        <dbReference type="ChEBI" id="CHEBI:57540"/>
    </ligand>
</feature>
<evidence type="ECO:0000256" key="1">
    <source>
        <dbReference type="ARBA" id="ARBA00022679"/>
    </source>
</evidence>
<keyword evidence="1" id="KW-0808">Transferase</keyword>
<protein>
    <recommendedName>
        <fullName evidence="3">NAD-dependent protein deacylase</fullName>
        <ecNumber evidence="3">2.3.1.286</ecNumber>
    </recommendedName>
    <alternativeName>
        <fullName evidence="3">Regulatory protein SIR2 homolog</fullName>
    </alternativeName>
</protein>
<evidence type="ECO:0000259" key="5">
    <source>
        <dbReference type="PROSITE" id="PS50305"/>
    </source>
</evidence>
<dbReference type="InterPro" id="IPR027546">
    <property type="entry name" value="Sirtuin_class_III"/>
</dbReference>
<feature type="binding site" evidence="3">
    <location>
        <begin position="10"/>
        <end position="29"/>
    </location>
    <ligand>
        <name>NAD(+)</name>
        <dbReference type="ChEBI" id="CHEBI:57540"/>
    </ligand>
</feature>
<proteinExistence type="inferred from homology"/>
<dbReference type="InterPro" id="IPR026590">
    <property type="entry name" value="Ssirtuin_cat_dom"/>
</dbReference>
<comment type="function">
    <text evidence="3">NAD-dependent lysine deacetylase and desuccinylase that specifically removes acetyl and succinyl groups on target proteins. Modulates the activities of several proteins which are inactive in their acylated form.</text>
</comment>
<reference evidence="6" key="1">
    <citation type="submission" date="2020-10" db="EMBL/GenBank/DDBJ databases">
        <authorList>
            <person name="Gilroy R."/>
        </authorList>
    </citation>
    <scope>NUCLEOTIDE SEQUENCE</scope>
    <source>
        <strain evidence="6">F1-3629</strain>
    </source>
</reference>
<comment type="catalytic activity">
    <reaction evidence="3">
        <text>N(6)-acetyl-L-lysyl-[protein] + NAD(+) + H2O = 2''-O-acetyl-ADP-D-ribose + nicotinamide + L-lysyl-[protein]</text>
        <dbReference type="Rhea" id="RHEA:43636"/>
        <dbReference type="Rhea" id="RHEA-COMP:9752"/>
        <dbReference type="Rhea" id="RHEA-COMP:10731"/>
        <dbReference type="ChEBI" id="CHEBI:15377"/>
        <dbReference type="ChEBI" id="CHEBI:17154"/>
        <dbReference type="ChEBI" id="CHEBI:29969"/>
        <dbReference type="ChEBI" id="CHEBI:57540"/>
        <dbReference type="ChEBI" id="CHEBI:61930"/>
        <dbReference type="ChEBI" id="CHEBI:83767"/>
        <dbReference type="EC" id="2.3.1.286"/>
    </reaction>
</comment>
<dbReference type="EC" id="2.3.1.286" evidence="3"/>
<dbReference type="PROSITE" id="PS50305">
    <property type="entry name" value="SIRTUIN"/>
    <property type="match status" value="1"/>
</dbReference>
<feature type="binding site" evidence="3">
    <location>
        <position position="57"/>
    </location>
    <ligand>
        <name>substrate</name>
    </ligand>
</feature>
<accession>A0A940DN19</accession>
<comment type="similarity">
    <text evidence="3">Belongs to the sirtuin family. Class III subfamily.</text>
</comment>
<dbReference type="HAMAP" id="MF_01121">
    <property type="entry name" value="Sirtuin_ClassIII"/>
    <property type="match status" value="1"/>
</dbReference>
<feature type="binding site" evidence="3">
    <location>
        <begin position="179"/>
        <end position="181"/>
    </location>
    <ligand>
        <name>NAD(+)</name>
        <dbReference type="ChEBI" id="CHEBI:57540"/>
    </ligand>
</feature>